<keyword evidence="2" id="KW-1185">Reference proteome</keyword>
<sequence>MSVPELSEQQIIDALNRTIAAINPVIDVLSQTDVTGLRAKTFDAEPRNGSIVRRVEHVVAKAVDFTALPGTKHWDELSMDERAQWWVTRIGGLNTVGVAFPNIFGLWARRLPVTTVLGFVNQAMVLVAVAREYRVTDRERQVELLASVLGNRAITPRGLTPVPDAIPVEGKRKSLLKATWEIARTLQGGVDEMGKRPQPARVLRWLSLVPVVGAPFAYAGERLALQHAVNAGRAWIVAHPEAIAHPPKNAEPR</sequence>
<evidence type="ECO:0008006" key="3">
    <source>
        <dbReference type="Google" id="ProtNLM"/>
    </source>
</evidence>
<dbReference type="EMBL" id="BAAAVS010000001">
    <property type="protein sequence ID" value="GAA3022052.1"/>
    <property type="molecule type" value="Genomic_DNA"/>
</dbReference>
<protein>
    <recommendedName>
        <fullName evidence="3">EcsC family protein</fullName>
    </recommendedName>
</protein>
<evidence type="ECO:0000313" key="2">
    <source>
        <dbReference type="Proteomes" id="UP001501035"/>
    </source>
</evidence>
<organism evidence="1 2">
    <name type="scientific">Gordonia defluvii</name>
    <dbReference type="NCBI Taxonomy" id="283718"/>
    <lineage>
        <taxon>Bacteria</taxon>
        <taxon>Bacillati</taxon>
        <taxon>Actinomycetota</taxon>
        <taxon>Actinomycetes</taxon>
        <taxon>Mycobacteriales</taxon>
        <taxon>Gordoniaceae</taxon>
        <taxon>Gordonia</taxon>
    </lineage>
</organism>
<gene>
    <name evidence="1" type="ORF">GCM10010528_00110</name>
</gene>
<proteinExistence type="predicted"/>
<dbReference type="Proteomes" id="UP001501035">
    <property type="component" value="Unassembled WGS sequence"/>
</dbReference>
<accession>A0ABN3Y7N0</accession>
<comment type="caution">
    <text evidence="1">The sequence shown here is derived from an EMBL/GenBank/DDBJ whole genome shotgun (WGS) entry which is preliminary data.</text>
</comment>
<evidence type="ECO:0000313" key="1">
    <source>
        <dbReference type="EMBL" id="GAA3022052.1"/>
    </source>
</evidence>
<name>A0ABN3Y7N0_9ACTN</name>
<reference evidence="1 2" key="1">
    <citation type="journal article" date="2019" name="Int. J. Syst. Evol. Microbiol.">
        <title>The Global Catalogue of Microorganisms (GCM) 10K type strain sequencing project: providing services to taxonomists for standard genome sequencing and annotation.</title>
        <authorList>
            <consortium name="The Broad Institute Genomics Platform"/>
            <consortium name="The Broad Institute Genome Sequencing Center for Infectious Disease"/>
            <person name="Wu L."/>
            <person name="Ma J."/>
        </authorList>
    </citation>
    <scope>NUCLEOTIDE SEQUENCE [LARGE SCALE GENOMIC DNA]</scope>
    <source>
        <strain evidence="1 2">JCM 14234</strain>
    </source>
</reference>